<comment type="caution">
    <text evidence="6">The sequence shown here is derived from an EMBL/GenBank/DDBJ whole genome shotgun (WGS) entry which is preliminary data.</text>
</comment>
<evidence type="ECO:0000256" key="1">
    <source>
        <dbReference type="ARBA" id="ARBA00009500"/>
    </source>
</evidence>
<protein>
    <submittedName>
        <fullName evidence="6">Neuroserpin</fullName>
    </submittedName>
</protein>
<dbReference type="InterPro" id="IPR023796">
    <property type="entry name" value="Serpin_dom"/>
</dbReference>
<name>A0A4Y2IBK5_ARAVE</name>
<dbReference type="InterPro" id="IPR042178">
    <property type="entry name" value="Serpin_sf_1"/>
</dbReference>
<dbReference type="PROSITE" id="PS00284">
    <property type="entry name" value="SERPIN"/>
    <property type="match status" value="1"/>
</dbReference>
<organism evidence="6 7">
    <name type="scientific">Araneus ventricosus</name>
    <name type="common">Orbweaver spider</name>
    <name type="synonym">Epeira ventricosa</name>
    <dbReference type="NCBI Taxonomy" id="182803"/>
    <lineage>
        <taxon>Eukaryota</taxon>
        <taxon>Metazoa</taxon>
        <taxon>Ecdysozoa</taxon>
        <taxon>Arthropoda</taxon>
        <taxon>Chelicerata</taxon>
        <taxon>Arachnida</taxon>
        <taxon>Araneae</taxon>
        <taxon>Araneomorphae</taxon>
        <taxon>Entelegynae</taxon>
        <taxon>Araneoidea</taxon>
        <taxon>Araneidae</taxon>
        <taxon>Araneus</taxon>
    </lineage>
</organism>
<dbReference type="PANTHER" id="PTHR11461">
    <property type="entry name" value="SERINE PROTEASE INHIBITOR, SERPIN"/>
    <property type="match status" value="1"/>
</dbReference>
<evidence type="ECO:0000313" key="6">
    <source>
        <dbReference type="EMBL" id="GBM74436.1"/>
    </source>
</evidence>
<dbReference type="SUPFAM" id="SSF56574">
    <property type="entry name" value="Serpins"/>
    <property type="match status" value="1"/>
</dbReference>
<keyword evidence="3" id="KW-0722">Serine protease inhibitor</keyword>
<evidence type="ECO:0000313" key="7">
    <source>
        <dbReference type="Proteomes" id="UP000499080"/>
    </source>
</evidence>
<dbReference type="Gene3D" id="2.30.39.10">
    <property type="entry name" value="Alpha-1-antitrypsin, domain 1"/>
    <property type="match status" value="1"/>
</dbReference>
<evidence type="ECO:0000256" key="3">
    <source>
        <dbReference type="ARBA" id="ARBA00022900"/>
    </source>
</evidence>
<dbReference type="InterPro" id="IPR000215">
    <property type="entry name" value="Serpin_fam"/>
</dbReference>
<dbReference type="InterPro" id="IPR023795">
    <property type="entry name" value="Serpin_CS"/>
</dbReference>
<feature type="domain" description="Serpin" evidence="5">
    <location>
        <begin position="38"/>
        <end position="398"/>
    </location>
</feature>
<comment type="similarity">
    <text evidence="1 4">Belongs to the serpin family.</text>
</comment>
<dbReference type="GO" id="GO:0004867">
    <property type="term" value="F:serine-type endopeptidase inhibitor activity"/>
    <property type="evidence" value="ECO:0007669"/>
    <property type="project" value="UniProtKB-KW"/>
</dbReference>
<dbReference type="PANTHER" id="PTHR11461:SF211">
    <property type="entry name" value="GH10112P-RELATED"/>
    <property type="match status" value="1"/>
</dbReference>
<dbReference type="GO" id="GO:0005615">
    <property type="term" value="C:extracellular space"/>
    <property type="evidence" value="ECO:0007669"/>
    <property type="project" value="InterPro"/>
</dbReference>
<gene>
    <name evidence="6" type="primary">SERPINI1_0</name>
    <name evidence="6" type="ORF">AVEN_51352_1</name>
</gene>
<dbReference type="Proteomes" id="UP000499080">
    <property type="component" value="Unassembled WGS sequence"/>
</dbReference>
<dbReference type="OrthoDB" id="47207at2759"/>
<dbReference type="AlphaFoldDB" id="A0A4Y2IBK5"/>
<evidence type="ECO:0000256" key="4">
    <source>
        <dbReference type="RuleBase" id="RU000411"/>
    </source>
</evidence>
<sequence>MTSKTEKNLPRKKMKMSSQVTMKEVDCVVAEASNHFGINLYHLLAKENTNVFFSPFSISTALAMLFCGAQNETAKEMRKVLGYEVANIKDEELKLCFQKLLCALDSNQESYTLNYANTVLCDKEFSAKEEYKSLLEHFFKAFFQEVDFVNGSDDTVMLVNEWVKKKTNNMISKILDSLDPLIVLIILNAVYFKGYWLHPFKEYDTNPQDFYNKGDKNNCKQVDMMHIEDRFLYTKMESYKALELPYKGADISMLILLPDSEDGLSELENSLSSTFIRDIKQSMSKRRVEVALPKFKLEYSKSLKEKFQSLGLNRVFNRGAHLNGINDSNELFLSEVNHTAILVVNEEGSEAVAVTFKLLGGGYGPVEQPKFVVDHPFMLVIYNTENNLILFMGRVVEL</sequence>
<accession>A0A4Y2IBK5</accession>
<dbReference type="FunFam" id="3.30.497.10:FF:000001">
    <property type="entry name" value="Serine protease inhibitor"/>
    <property type="match status" value="1"/>
</dbReference>
<dbReference type="Gene3D" id="3.30.497.10">
    <property type="entry name" value="Antithrombin, subunit I, domain 2"/>
    <property type="match status" value="1"/>
</dbReference>
<reference evidence="6 7" key="1">
    <citation type="journal article" date="2019" name="Sci. Rep.">
        <title>Orb-weaving spider Araneus ventricosus genome elucidates the spidroin gene catalogue.</title>
        <authorList>
            <person name="Kono N."/>
            <person name="Nakamura H."/>
            <person name="Ohtoshi R."/>
            <person name="Moran D.A.P."/>
            <person name="Shinohara A."/>
            <person name="Yoshida Y."/>
            <person name="Fujiwara M."/>
            <person name="Mori M."/>
            <person name="Tomita M."/>
            <person name="Arakawa K."/>
        </authorList>
    </citation>
    <scope>NUCLEOTIDE SEQUENCE [LARGE SCALE GENOMIC DNA]</scope>
</reference>
<dbReference type="Pfam" id="PF00079">
    <property type="entry name" value="Serpin"/>
    <property type="match status" value="1"/>
</dbReference>
<keyword evidence="7" id="KW-1185">Reference proteome</keyword>
<keyword evidence="2" id="KW-0646">Protease inhibitor</keyword>
<dbReference type="EMBL" id="BGPR01002497">
    <property type="protein sequence ID" value="GBM74436.1"/>
    <property type="molecule type" value="Genomic_DNA"/>
</dbReference>
<evidence type="ECO:0000259" key="5">
    <source>
        <dbReference type="SMART" id="SM00093"/>
    </source>
</evidence>
<dbReference type="InterPro" id="IPR036186">
    <property type="entry name" value="Serpin_sf"/>
</dbReference>
<dbReference type="InterPro" id="IPR042185">
    <property type="entry name" value="Serpin_sf_2"/>
</dbReference>
<evidence type="ECO:0000256" key="2">
    <source>
        <dbReference type="ARBA" id="ARBA00022690"/>
    </source>
</evidence>
<dbReference type="SMART" id="SM00093">
    <property type="entry name" value="SERPIN"/>
    <property type="match status" value="1"/>
</dbReference>
<proteinExistence type="inferred from homology"/>
<dbReference type="CDD" id="cd19577">
    <property type="entry name" value="serpinJ_IRS-2-like"/>
    <property type="match status" value="1"/>
</dbReference>